<dbReference type="InterPro" id="IPR055247">
    <property type="entry name" value="InsJ-like_HTH"/>
</dbReference>
<gene>
    <name evidence="3" type="ORF">CCHOA_02060</name>
</gene>
<dbReference type="AlphaFoldDB" id="A0A3G6J494"/>
<dbReference type="EMBL" id="CP033896">
    <property type="protein sequence ID" value="AZA12837.1"/>
    <property type="molecule type" value="Genomic_DNA"/>
</dbReference>
<dbReference type="InterPro" id="IPR009057">
    <property type="entry name" value="Homeodomain-like_sf"/>
</dbReference>
<organism evidence="3 4">
    <name type="scientific">Corynebacterium choanae</name>
    <dbReference type="NCBI Taxonomy" id="1862358"/>
    <lineage>
        <taxon>Bacteria</taxon>
        <taxon>Bacillati</taxon>
        <taxon>Actinomycetota</taxon>
        <taxon>Actinomycetes</taxon>
        <taxon>Mycobacteriales</taxon>
        <taxon>Corynebacteriaceae</taxon>
        <taxon>Corynebacterium</taxon>
    </lineage>
</organism>
<evidence type="ECO:0000259" key="2">
    <source>
        <dbReference type="Pfam" id="PF13518"/>
    </source>
</evidence>
<keyword evidence="4" id="KW-1185">Reference proteome</keyword>
<reference evidence="3 4" key="1">
    <citation type="submission" date="2018-11" db="EMBL/GenBank/DDBJ databases">
        <authorList>
            <person name="Kleinhagauer T."/>
            <person name="Glaeser S.P."/>
            <person name="Spergser J."/>
            <person name="Ruckert C."/>
            <person name="Kaempfer P."/>
            <person name="Busse H.-J."/>
        </authorList>
    </citation>
    <scope>NUCLEOTIDE SEQUENCE [LARGE SCALE GENOMIC DNA]</scope>
    <source>
        <strain evidence="3 4">200CH</strain>
    </source>
</reference>
<evidence type="ECO:0000313" key="4">
    <source>
        <dbReference type="Proteomes" id="UP000269019"/>
    </source>
</evidence>
<sequence>MHPRSKLSQTQRELAVDLFEEGYGARAVATRLGVNRDRVLRLERRFRLHGRLCLVSKPSKKQYSFDTKMEILCRYKAGETRFDLAQEFGLSSPDLISHWAWQVNKGGIGALRPKPPQPPPPPDTHFVP</sequence>
<dbReference type="SUPFAM" id="SSF46689">
    <property type="entry name" value="Homeodomain-like"/>
    <property type="match status" value="1"/>
</dbReference>
<dbReference type="SUPFAM" id="SSF48295">
    <property type="entry name" value="TrpR-like"/>
    <property type="match status" value="1"/>
</dbReference>
<evidence type="ECO:0000256" key="1">
    <source>
        <dbReference type="SAM" id="MobiDB-lite"/>
    </source>
</evidence>
<accession>A0A3G6J494</accession>
<feature type="region of interest" description="Disordered" evidence="1">
    <location>
        <begin position="107"/>
        <end position="128"/>
    </location>
</feature>
<evidence type="ECO:0000313" key="3">
    <source>
        <dbReference type="EMBL" id="AZA12837.1"/>
    </source>
</evidence>
<dbReference type="InterPro" id="IPR010921">
    <property type="entry name" value="Trp_repressor/repl_initiator"/>
</dbReference>
<dbReference type="Proteomes" id="UP000269019">
    <property type="component" value="Chromosome"/>
</dbReference>
<proteinExistence type="predicted"/>
<feature type="compositionally biased region" description="Pro residues" evidence="1">
    <location>
        <begin position="113"/>
        <end position="128"/>
    </location>
</feature>
<dbReference type="InterPro" id="IPR036388">
    <property type="entry name" value="WH-like_DNA-bd_sf"/>
</dbReference>
<dbReference type="KEGG" id="ccho:CCHOA_02060"/>
<protein>
    <recommendedName>
        <fullName evidence="2">Insertion element IS150 protein InsJ-like helix-turn-helix domain-containing protein</fullName>
    </recommendedName>
</protein>
<feature type="domain" description="Insertion element IS150 protein InsJ-like helix-turn-helix" evidence="2">
    <location>
        <begin position="68"/>
        <end position="118"/>
    </location>
</feature>
<dbReference type="Pfam" id="PF13518">
    <property type="entry name" value="HTH_28"/>
    <property type="match status" value="1"/>
</dbReference>
<dbReference type="GO" id="GO:0043565">
    <property type="term" value="F:sequence-specific DNA binding"/>
    <property type="evidence" value="ECO:0007669"/>
    <property type="project" value="InterPro"/>
</dbReference>
<dbReference type="Gene3D" id="1.10.10.10">
    <property type="entry name" value="Winged helix-like DNA-binding domain superfamily/Winged helix DNA-binding domain"/>
    <property type="match status" value="1"/>
</dbReference>
<name>A0A3G6J494_9CORY</name>